<dbReference type="EMBL" id="AWUE01012666">
    <property type="protein sequence ID" value="OMP08553.1"/>
    <property type="molecule type" value="Genomic_DNA"/>
</dbReference>
<feature type="compositionally biased region" description="Basic residues" evidence="3">
    <location>
        <begin position="1047"/>
        <end position="1058"/>
    </location>
</feature>
<feature type="compositionally biased region" description="Basic and acidic residues" evidence="3">
    <location>
        <begin position="953"/>
        <end position="965"/>
    </location>
</feature>
<feature type="compositionally biased region" description="Basic and acidic residues" evidence="3">
    <location>
        <begin position="445"/>
        <end position="470"/>
    </location>
</feature>
<protein>
    <recommendedName>
        <fullName evidence="4">BAG domain-containing protein</fullName>
    </recommendedName>
</protein>
<keyword evidence="1" id="KW-0143">Chaperone</keyword>
<feature type="region of interest" description="Disordered" evidence="3">
    <location>
        <begin position="290"/>
        <end position="533"/>
    </location>
</feature>
<dbReference type="InterPro" id="IPR036533">
    <property type="entry name" value="BAG_dom_sf"/>
</dbReference>
<feature type="compositionally biased region" description="Polar residues" evidence="3">
    <location>
        <begin position="678"/>
        <end position="694"/>
    </location>
</feature>
<keyword evidence="6" id="KW-1185">Reference proteome</keyword>
<proteinExistence type="predicted"/>
<feature type="compositionally biased region" description="Acidic residues" evidence="3">
    <location>
        <begin position="930"/>
        <end position="952"/>
    </location>
</feature>
<dbReference type="STRING" id="93759.A0A1R3KN79"/>
<evidence type="ECO:0000256" key="1">
    <source>
        <dbReference type="ARBA" id="ARBA00023186"/>
    </source>
</evidence>
<evidence type="ECO:0000259" key="4">
    <source>
        <dbReference type="PROSITE" id="PS51035"/>
    </source>
</evidence>
<feature type="coiled-coil region" evidence="2">
    <location>
        <begin position="573"/>
        <end position="600"/>
    </location>
</feature>
<dbReference type="FunFam" id="1.20.58.120:FF:000010">
    <property type="entry name" value="BAG family molecular chaperone regulator 6"/>
    <property type="match status" value="1"/>
</dbReference>
<sequence>MMPMYRYMDSNPPQRNQAPVPQHYFPGFEAVPPHLKADPYKSPMMYESWPCNSNYGYSVPYHGCCNHGNFPGYYSFRPPCPHFAPQSCHHYPNCPPFPELYPVYYVPPPHPPSEQPRYEYDKDAHHCCGCPNHAQHQKSDRSLKIEEQEPDAEKKEGDSVIPIQPRSYSYPIVWLPPEYVKNKENEKRSDQPEISNWEKSKPSKSLKPAQQEPRVWNGWLPLDMKDLKSLMQGEGERKTQDQQNEDKTRQLPFPIFWVPSDWKQEEGENQEKLKMKNASDHSKQAPVSFEFVPFQPPDNGVRMDKPQAKEDISGNKNASGMMGETGNQKCVPEKQVQVRKEDRSGVTEKKVRDVSVKHIEETKKNEHGGTIAKEKSPSPPKSSKLPPVCLRVDPLPKKRNGNGSPPKSPSTPKEQKQETLTKTSTAAGLKDNVAVKTQNLNVSPDKVEPRKKERKDIQVTEARSKEDKAGECTGAGQVRVSGDLPTQEEARVPIIEKTVNDSSESKAESSKEVAGAEKEGETMEATNSDISAQGQCRAATKRISEAEAARLIQSAYRGFAVRKWEPLKKLKQIAKVREQVDEVRNRIQALESSFDSKKDDRQRLVIGEMIMSLLLKLDTIQGLHPSVRDARKSLAKELVILQEKLDSLTSKQEEAKAKELAAAESADKNTSIEKENENVSAVNTSSLDSTSENKTNIKDSDQECLTHLVVEQVNDKDEETTKPLFVNKDLDRKTENSTTEAVCESEGHTELGMQDGDVSLNVEHVTHSSSVPEEKSHAGSVEVNDLSREEKSEVVEMNDQLLVSNNAEEDKVRSLPEKMIDQVHAVFEPEERTGNSEGEKELDLPINPTLPDEVENLRCINEEQEINLLEELPVGIIDEESAISEIEKCEGQETVETNTLSSTEGPLAGSHSDEQLLKPASDACVKGQEENEFTEGPEIAEVEQMQEEEETTDMPHETAEEKVLVETDALPESNGEQELLPASPPTSQKINDEHNLSDQTGGDNRLIEENRKLREMMEKLMEAGNNQLTVISNLTGRVKELEEKLSRSKRSSKPRCKRIYASPKSRSMRVRGKGAEVAM</sequence>
<comment type="caution">
    <text evidence="5">The sequence shown here is derived from an EMBL/GenBank/DDBJ whole genome shotgun (WGS) entry which is preliminary data.</text>
</comment>
<feature type="compositionally biased region" description="Polar residues" evidence="3">
    <location>
        <begin position="894"/>
        <end position="904"/>
    </location>
</feature>
<dbReference type="CDD" id="cd23767">
    <property type="entry name" value="IQCD"/>
    <property type="match status" value="1"/>
</dbReference>
<feature type="compositionally biased region" description="Basic and acidic residues" evidence="3">
    <location>
        <begin position="828"/>
        <end position="843"/>
    </location>
</feature>
<feature type="compositionally biased region" description="Basic and acidic residues" evidence="3">
    <location>
        <begin position="503"/>
        <end position="521"/>
    </location>
</feature>
<feature type="region of interest" description="Disordered" evidence="3">
    <location>
        <begin position="134"/>
        <end position="161"/>
    </location>
</feature>
<gene>
    <name evidence="5" type="ORF">COLO4_06360</name>
</gene>
<reference evidence="6" key="1">
    <citation type="submission" date="2013-09" db="EMBL/GenBank/DDBJ databases">
        <title>Corchorus olitorius genome sequencing.</title>
        <authorList>
            <person name="Alam M."/>
            <person name="Haque M.S."/>
            <person name="Islam M.S."/>
            <person name="Emdad E.M."/>
            <person name="Islam M.M."/>
            <person name="Ahmed B."/>
            <person name="Halim A."/>
            <person name="Hossen Q.M.M."/>
            <person name="Hossain M.Z."/>
            <person name="Ahmed R."/>
            <person name="Khan M.M."/>
            <person name="Islam R."/>
            <person name="Rashid M.M."/>
            <person name="Khan S.A."/>
            <person name="Rahman M.S."/>
            <person name="Alam M."/>
            <person name="Yahiya A.S."/>
            <person name="Khan M.S."/>
            <person name="Azam M.S."/>
            <person name="Haque T."/>
            <person name="Lashkar M.Z.H."/>
            <person name="Akhand A.I."/>
            <person name="Morshed G."/>
            <person name="Roy S."/>
            <person name="Uddin K.S."/>
            <person name="Rabeya T."/>
            <person name="Hossain A.S."/>
            <person name="Chowdhury A."/>
            <person name="Snigdha A.R."/>
            <person name="Mortoza M.S."/>
            <person name="Matin S.A."/>
            <person name="Hoque S.M.E."/>
            <person name="Islam M.K."/>
            <person name="Roy D.K."/>
            <person name="Haider R."/>
            <person name="Moosa M.M."/>
            <person name="Elias S.M."/>
            <person name="Hasan A.M."/>
            <person name="Jahan S."/>
            <person name="Shafiuddin M."/>
            <person name="Mahmood N."/>
            <person name="Shommy N.S."/>
        </authorList>
    </citation>
    <scope>NUCLEOTIDE SEQUENCE [LARGE SCALE GENOMIC DNA]</scope>
    <source>
        <strain evidence="6">cv. O-4</strain>
    </source>
</reference>
<evidence type="ECO:0000256" key="2">
    <source>
        <dbReference type="SAM" id="Coils"/>
    </source>
</evidence>
<feature type="region of interest" description="Disordered" evidence="3">
    <location>
        <begin position="828"/>
        <end position="850"/>
    </location>
</feature>
<feature type="region of interest" description="Disordered" evidence="3">
    <location>
        <begin position="1043"/>
        <end position="1079"/>
    </location>
</feature>
<feature type="region of interest" description="Disordered" evidence="3">
    <location>
        <begin position="183"/>
        <end position="217"/>
    </location>
</feature>
<feature type="region of interest" description="Disordered" evidence="3">
    <location>
        <begin position="659"/>
        <end position="698"/>
    </location>
</feature>
<feature type="compositionally biased region" description="Basic and acidic residues" evidence="3">
    <location>
        <begin position="183"/>
        <end position="201"/>
    </location>
</feature>
<feature type="compositionally biased region" description="Polar residues" evidence="3">
    <location>
        <begin position="524"/>
        <end position="533"/>
    </location>
</feature>
<feature type="region of interest" description="Disordered" evidence="3">
    <location>
        <begin position="890"/>
        <end position="1005"/>
    </location>
</feature>
<dbReference type="Pfam" id="PF02179">
    <property type="entry name" value="BAG"/>
    <property type="match status" value="1"/>
</dbReference>
<dbReference type="Gene3D" id="1.20.58.120">
    <property type="entry name" value="BAG domain"/>
    <property type="match status" value="1"/>
</dbReference>
<dbReference type="AlphaFoldDB" id="A0A1R3KN79"/>
<feature type="compositionally biased region" description="Basic and acidic residues" evidence="3">
    <location>
        <begin position="137"/>
        <end position="158"/>
    </location>
</feature>
<dbReference type="SUPFAM" id="SSF63491">
    <property type="entry name" value="BAG domain"/>
    <property type="match status" value="1"/>
</dbReference>
<feature type="compositionally biased region" description="Basic and acidic residues" evidence="3">
    <location>
        <begin position="336"/>
        <end position="376"/>
    </location>
</feature>
<dbReference type="GO" id="GO:0006457">
    <property type="term" value="P:protein folding"/>
    <property type="evidence" value="ECO:0007669"/>
    <property type="project" value="TreeGrafter"/>
</dbReference>
<dbReference type="PANTHER" id="PTHR33322:SF16">
    <property type="entry name" value="BAG FAMILY MOLECULAR CHAPERONE REGULATOR 6"/>
    <property type="match status" value="1"/>
</dbReference>
<accession>A0A1R3KN79</accession>
<feature type="coiled-coil region" evidence="2">
    <location>
        <begin position="631"/>
        <end position="658"/>
    </location>
</feature>
<dbReference type="GO" id="GO:0009506">
    <property type="term" value="C:plasmodesma"/>
    <property type="evidence" value="ECO:0007669"/>
    <property type="project" value="TreeGrafter"/>
</dbReference>
<dbReference type="GO" id="GO:0051087">
    <property type="term" value="F:protein-folding chaperone binding"/>
    <property type="evidence" value="ECO:0007669"/>
    <property type="project" value="InterPro"/>
</dbReference>
<feature type="region of interest" description="Disordered" evidence="3">
    <location>
        <begin position="766"/>
        <end position="789"/>
    </location>
</feature>
<name>A0A1R3KN79_9ROSI</name>
<feature type="domain" description="BAG" evidence="4">
    <location>
        <begin position="572"/>
        <end position="649"/>
    </location>
</feature>
<feature type="compositionally biased region" description="Basic and acidic residues" evidence="3">
    <location>
        <begin position="659"/>
        <end position="677"/>
    </location>
</feature>
<evidence type="ECO:0000313" key="6">
    <source>
        <dbReference type="Proteomes" id="UP000187203"/>
    </source>
</evidence>
<dbReference type="SMART" id="SM00264">
    <property type="entry name" value="BAG"/>
    <property type="match status" value="1"/>
</dbReference>
<dbReference type="InterPro" id="IPR040400">
    <property type="entry name" value="BAG5/6/7/8"/>
</dbReference>
<feature type="region of interest" description="Disordered" evidence="3">
    <location>
        <begin position="232"/>
        <end position="254"/>
    </location>
</feature>
<keyword evidence="2" id="KW-0175">Coiled coil</keyword>
<evidence type="ECO:0000256" key="3">
    <source>
        <dbReference type="SAM" id="MobiDB-lite"/>
    </source>
</evidence>
<dbReference type="PANTHER" id="PTHR33322">
    <property type="entry name" value="BAG DOMAIN CONTAINING PROTEIN, EXPRESSED"/>
    <property type="match status" value="1"/>
</dbReference>
<dbReference type="PROSITE" id="PS51035">
    <property type="entry name" value="BAG"/>
    <property type="match status" value="1"/>
</dbReference>
<dbReference type="InterPro" id="IPR003103">
    <property type="entry name" value="BAG_domain"/>
</dbReference>
<feature type="compositionally biased region" description="Basic and acidic residues" evidence="3">
    <location>
        <begin position="301"/>
        <end position="313"/>
    </location>
</feature>
<dbReference type="OrthoDB" id="787121at2759"/>
<organism evidence="5 6">
    <name type="scientific">Corchorus olitorius</name>
    <dbReference type="NCBI Taxonomy" id="93759"/>
    <lineage>
        <taxon>Eukaryota</taxon>
        <taxon>Viridiplantae</taxon>
        <taxon>Streptophyta</taxon>
        <taxon>Embryophyta</taxon>
        <taxon>Tracheophyta</taxon>
        <taxon>Spermatophyta</taxon>
        <taxon>Magnoliopsida</taxon>
        <taxon>eudicotyledons</taxon>
        <taxon>Gunneridae</taxon>
        <taxon>Pentapetalae</taxon>
        <taxon>rosids</taxon>
        <taxon>malvids</taxon>
        <taxon>Malvales</taxon>
        <taxon>Malvaceae</taxon>
        <taxon>Grewioideae</taxon>
        <taxon>Apeibeae</taxon>
        <taxon>Corchorus</taxon>
    </lineage>
</organism>
<dbReference type="Proteomes" id="UP000187203">
    <property type="component" value="Unassembled WGS sequence"/>
</dbReference>
<evidence type="ECO:0000313" key="5">
    <source>
        <dbReference type="EMBL" id="OMP08553.1"/>
    </source>
</evidence>
<feature type="compositionally biased region" description="Basic and acidic residues" evidence="3">
    <location>
        <begin position="232"/>
        <end position="249"/>
    </location>
</feature>